<feature type="transmembrane region" description="Helical" evidence="9">
    <location>
        <begin position="264"/>
        <end position="287"/>
    </location>
</feature>
<feature type="transmembrane region" description="Helical" evidence="9">
    <location>
        <begin position="100"/>
        <end position="117"/>
    </location>
</feature>
<keyword evidence="12" id="KW-1185">Reference proteome</keyword>
<dbReference type="AlphaFoldDB" id="A0A1M7RGL5"/>
<feature type="transmembrane region" description="Helical" evidence="9">
    <location>
        <begin position="37"/>
        <end position="56"/>
    </location>
</feature>
<gene>
    <name evidence="11" type="ORF">SAMN05443668_1122</name>
</gene>
<evidence type="ECO:0000256" key="5">
    <source>
        <dbReference type="ARBA" id="ARBA00022692"/>
    </source>
</evidence>
<evidence type="ECO:0000256" key="2">
    <source>
        <dbReference type="ARBA" id="ARBA00007362"/>
    </source>
</evidence>
<evidence type="ECO:0000256" key="3">
    <source>
        <dbReference type="ARBA" id="ARBA00022448"/>
    </source>
</evidence>
<proteinExistence type="inferred from homology"/>
<dbReference type="NCBIfam" id="TIGR00688">
    <property type="entry name" value="rarD"/>
    <property type="match status" value="1"/>
</dbReference>
<accession>A0A1M7RGL5</accession>
<evidence type="ECO:0000313" key="12">
    <source>
        <dbReference type="Proteomes" id="UP000184440"/>
    </source>
</evidence>
<dbReference type="InterPro" id="IPR037185">
    <property type="entry name" value="EmrE-like"/>
</dbReference>
<sequence length="350" mass="37285">MTDQRRGLLFGITAYGAWGLFPLYFGLLKPAGPLEILAHRIIWSLVTVGVLILVLRRWRWFRTAGRRTLSLLAAGAVLIAVNWFVYIYGVNSSHVVETALGYFINPLISVLLGVVVLHERLRRTQWIALAIGAAAVVVLTVDYGRPPWIAITLAVSFGLYGLVKKVAGAPAVEGLTTESLVLILPALGYVLWLTSTGDAQFGHVSAGHTALMVVSGALTAGPLLAFAAAANRVPLATIGLLQYLTPTLQFLLGVTVLGEHMPTARWAGFALVWVALIVFSLDSLLAVRRASAAKANGPDRVSPPLDTTETDEAAVGAAAAEAGVTPPRLRRRGGRVRARSGPQPAGRRRG</sequence>
<feature type="region of interest" description="Disordered" evidence="8">
    <location>
        <begin position="295"/>
        <end position="350"/>
    </location>
</feature>
<feature type="transmembrane region" description="Helical" evidence="9">
    <location>
        <begin position="124"/>
        <end position="141"/>
    </location>
</feature>
<feature type="transmembrane region" description="Helical" evidence="9">
    <location>
        <begin position="7"/>
        <end position="25"/>
    </location>
</feature>
<dbReference type="EMBL" id="FRCS01000012">
    <property type="protein sequence ID" value="SHN45356.1"/>
    <property type="molecule type" value="Genomic_DNA"/>
</dbReference>
<reference evidence="11 12" key="1">
    <citation type="submission" date="2016-11" db="EMBL/GenBank/DDBJ databases">
        <authorList>
            <person name="Jaros S."/>
            <person name="Januszkiewicz K."/>
            <person name="Wedrychowicz H."/>
        </authorList>
    </citation>
    <scope>NUCLEOTIDE SEQUENCE [LARGE SCALE GENOMIC DNA]</scope>
    <source>
        <strain evidence="11 12">DSM 46144</strain>
    </source>
</reference>
<keyword evidence="3" id="KW-0813">Transport</keyword>
<comment type="similarity">
    <text evidence="2">Belongs to the EamA transporter family.</text>
</comment>
<evidence type="ECO:0000256" key="1">
    <source>
        <dbReference type="ARBA" id="ARBA00004651"/>
    </source>
</evidence>
<dbReference type="STRING" id="134849.SAMN05443668_1122"/>
<evidence type="ECO:0000256" key="4">
    <source>
        <dbReference type="ARBA" id="ARBA00022475"/>
    </source>
</evidence>
<name>A0A1M7RGL5_9ACTN</name>
<dbReference type="OrthoDB" id="369870at2"/>
<feature type="compositionally biased region" description="Low complexity" evidence="8">
    <location>
        <begin position="313"/>
        <end position="327"/>
    </location>
</feature>
<dbReference type="RefSeq" id="WP_073262084.1">
    <property type="nucleotide sequence ID" value="NZ_FRCS01000012.1"/>
</dbReference>
<feature type="transmembrane region" description="Helical" evidence="9">
    <location>
        <begin position="206"/>
        <end position="228"/>
    </location>
</feature>
<evidence type="ECO:0000256" key="9">
    <source>
        <dbReference type="SAM" id="Phobius"/>
    </source>
</evidence>
<evidence type="ECO:0000256" key="8">
    <source>
        <dbReference type="SAM" id="MobiDB-lite"/>
    </source>
</evidence>
<dbReference type="GO" id="GO:0005886">
    <property type="term" value="C:plasma membrane"/>
    <property type="evidence" value="ECO:0007669"/>
    <property type="project" value="UniProtKB-SubCell"/>
</dbReference>
<dbReference type="PANTHER" id="PTHR22911">
    <property type="entry name" value="ACYL-MALONYL CONDENSING ENZYME-RELATED"/>
    <property type="match status" value="1"/>
</dbReference>
<keyword evidence="4" id="KW-1003">Cell membrane</keyword>
<evidence type="ECO:0000313" key="11">
    <source>
        <dbReference type="EMBL" id="SHN45356.1"/>
    </source>
</evidence>
<evidence type="ECO:0000256" key="6">
    <source>
        <dbReference type="ARBA" id="ARBA00022989"/>
    </source>
</evidence>
<dbReference type="Proteomes" id="UP000184440">
    <property type="component" value="Unassembled WGS sequence"/>
</dbReference>
<feature type="transmembrane region" description="Helical" evidence="9">
    <location>
        <begin position="147"/>
        <end position="163"/>
    </location>
</feature>
<dbReference type="Pfam" id="PF00892">
    <property type="entry name" value="EamA"/>
    <property type="match status" value="1"/>
</dbReference>
<feature type="compositionally biased region" description="Basic residues" evidence="8">
    <location>
        <begin position="328"/>
        <end position="338"/>
    </location>
</feature>
<evidence type="ECO:0000256" key="7">
    <source>
        <dbReference type="ARBA" id="ARBA00023136"/>
    </source>
</evidence>
<protein>
    <submittedName>
        <fullName evidence="11">Chloramphenicol-sensitive protein RarD</fullName>
    </submittedName>
</protein>
<feature type="transmembrane region" description="Helical" evidence="9">
    <location>
        <begin position="175"/>
        <end position="194"/>
    </location>
</feature>
<organism evidence="11 12">
    <name type="scientific">Cryptosporangium aurantiacum</name>
    <dbReference type="NCBI Taxonomy" id="134849"/>
    <lineage>
        <taxon>Bacteria</taxon>
        <taxon>Bacillati</taxon>
        <taxon>Actinomycetota</taxon>
        <taxon>Actinomycetes</taxon>
        <taxon>Cryptosporangiales</taxon>
        <taxon>Cryptosporangiaceae</taxon>
        <taxon>Cryptosporangium</taxon>
    </lineage>
</organism>
<dbReference type="PANTHER" id="PTHR22911:SF137">
    <property type="entry name" value="SOLUTE CARRIER FAMILY 35 MEMBER G2-RELATED"/>
    <property type="match status" value="1"/>
</dbReference>
<feature type="domain" description="EamA" evidence="10">
    <location>
        <begin position="6"/>
        <end position="140"/>
    </location>
</feature>
<feature type="transmembrane region" description="Helical" evidence="9">
    <location>
        <begin position="68"/>
        <end position="88"/>
    </location>
</feature>
<keyword evidence="6 9" id="KW-1133">Transmembrane helix</keyword>
<feature type="transmembrane region" description="Helical" evidence="9">
    <location>
        <begin position="240"/>
        <end position="258"/>
    </location>
</feature>
<keyword evidence="5 9" id="KW-0812">Transmembrane</keyword>
<comment type="subcellular location">
    <subcellularLocation>
        <location evidence="1">Cell membrane</location>
        <topology evidence="1">Multi-pass membrane protein</topology>
    </subcellularLocation>
</comment>
<keyword evidence="7 9" id="KW-0472">Membrane</keyword>
<dbReference type="InterPro" id="IPR000620">
    <property type="entry name" value="EamA_dom"/>
</dbReference>
<dbReference type="SUPFAM" id="SSF103481">
    <property type="entry name" value="Multidrug resistance efflux transporter EmrE"/>
    <property type="match status" value="2"/>
</dbReference>
<dbReference type="InterPro" id="IPR004626">
    <property type="entry name" value="RarD"/>
</dbReference>
<evidence type="ECO:0000259" key="10">
    <source>
        <dbReference type="Pfam" id="PF00892"/>
    </source>
</evidence>